<dbReference type="AlphaFoldDB" id="A0A9X1W720"/>
<proteinExistence type="predicted"/>
<evidence type="ECO:0000256" key="1">
    <source>
        <dbReference type="SAM" id="SignalP"/>
    </source>
</evidence>
<feature type="signal peptide" evidence="1">
    <location>
        <begin position="1"/>
        <end position="21"/>
    </location>
</feature>
<reference evidence="2" key="1">
    <citation type="submission" date="2021-11" db="EMBL/GenBank/DDBJ databases">
        <title>Vibrio ZSDE26 sp. nov. and Vibrio ZSDZ34 sp. nov., isolated from coastal seawater in Qingdao.</title>
        <authorList>
            <person name="Zhang P."/>
        </authorList>
    </citation>
    <scope>NUCLEOTIDE SEQUENCE</scope>
    <source>
        <strain evidence="2">ZSDZ34</strain>
    </source>
</reference>
<sequence length="175" mass="20126">MKIVRNYLCLFAALLVTACSSDIEDYRQASPSFDLFEYFEGETQAWGMVQDYSDKQTRRFEVSIVGTIEADTLTLVEDFVFDDGEITQRIWVIKRLGDGYYEGTAGDIIGIATGREVGNTLHWTYDFEIEVDGSQYTVALDDWLHRQDDNHVFNLTSIRKFGVEVGRITLFFDKQ</sequence>
<gene>
    <name evidence="2" type="ORF">LNL84_00955</name>
</gene>
<keyword evidence="3" id="KW-1185">Reference proteome</keyword>
<name>A0A9X1W720_9VIBR</name>
<dbReference type="InterPro" id="IPR024409">
    <property type="entry name" value="DUF3833"/>
</dbReference>
<dbReference type="Pfam" id="PF12915">
    <property type="entry name" value="DUF3833"/>
    <property type="match status" value="1"/>
</dbReference>
<dbReference type="RefSeq" id="WP_244354832.1">
    <property type="nucleotide sequence ID" value="NZ_JAJNNZ010000001.1"/>
</dbReference>
<evidence type="ECO:0000313" key="2">
    <source>
        <dbReference type="EMBL" id="MCJ2375397.1"/>
    </source>
</evidence>
<evidence type="ECO:0000313" key="3">
    <source>
        <dbReference type="Proteomes" id="UP001139488"/>
    </source>
</evidence>
<dbReference type="EMBL" id="JAJNNZ010000001">
    <property type="protein sequence ID" value="MCJ2375397.1"/>
    <property type="molecule type" value="Genomic_DNA"/>
</dbReference>
<protein>
    <submittedName>
        <fullName evidence="2">DUF3833 domain-containing protein</fullName>
    </submittedName>
</protein>
<dbReference type="PROSITE" id="PS51257">
    <property type="entry name" value="PROKAR_LIPOPROTEIN"/>
    <property type="match status" value="1"/>
</dbReference>
<dbReference type="Proteomes" id="UP001139488">
    <property type="component" value="Unassembled WGS sequence"/>
</dbReference>
<comment type="caution">
    <text evidence="2">The sequence shown here is derived from an EMBL/GenBank/DDBJ whole genome shotgun (WGS) entry which is preliminary data.</text>
</comment>
<organism evidence="2 3">
    <name type="scientific">Vibrio gelatinilyticus</name>
    <dbReference type="NCBI Taxonomy" id="2893468"/>
    <lineage>
        <taxon>Bacteria</taxon>
        <taxon>Pseudomonadati</taxon>
        <taxon>Pseudomonadota</taxon>
        <taxon>Gammaproteobacteria</taxon>
        <taxon>Vibrionales</taxon>
        <taxon>Vibrionaceae</taxon>
        <taxon>Vibrio</taxon>
    </lineage>
</organism>
<accession>A0A9X1W720</accession>
<feature type="chain" id="PRO_5040772588" evidence="1">
    <location>
        <begin position="22"/>
        <end position="175"/>
    </location>
</feature>
<keyword evidence="1" id="KW-0732">Signal</keyword>